<sequence length="227" mass="24850">MSTVLAVVAHPDDETIGAGGTLARHAAAGDDVHILVLGDGVTSRYDERTPAAEAEIERRRDRARSAAETLGVDSITFDDFPDNAFDSLPLLELTQRVETALDRHDPVTLYTHHYGDLNVDHERTCRATMTAARPLSDSPVDEILAFETLSATEWSVPSVDAVFQPTTFVDIGDTLETKVAAMEAYADEVRDPPHPRSVDALEGNARLWGHKSGMTAAEAFELLRERR</sequence>
<dbReference type="Proteomes" id="UP000277326">
    <property type="component" value="Unassembled WGS sequence"/>
</dbReference>
<dbReference type="PANTHER" id="PTHR12993:SF11">
    <property type="entry name" value="N-ACETYLGLUCOSAMINYL-PHOSPHATIDYLINOSITOL DE-N-ACETYLASE"/>
    <property type="match status" value="1"/>
</dbReference>
<dbReference type="PANTHER" id="PTHR12993">
    <property type="entry name" value="N-ACETYLGLUCOSAMINYL-PHOSPHATIDYLINOSITOL DE-N-ACETYLASE-RELATED"/>
    <property type="match status" value="1"/>
</dbReference>
<dbReference type="Pfam" id="PF02585">
    <property type="entry name" value="PIG-L"/>
    <property type="match status" value="1"/>
</dbReference>
<dbReference type="RefSeq" id="WP_121920310.1">
    <property type="nucleotide sequence ID" value="NZ_CP034145.1"/>
</dbReference>
<organism evidence="2 3">
    <name type="scientific">Haloplanus aerogenes</name>
    <dbReference type="NCBI Taxonomy" id="660522"/>
    <lineage>
        <taxon>Archaea</taxon>
        <taxon>Methanobacteriati</taxon>
        <taxon>Methanobacteriota</taxon>
        <taxon>Stenosarchaea group</taxon>
        <taxon>Halobacteria</taxon>
        <taxon>Halobacteriales</taxon>
        <taxon>Haloferacaceae</taxon>
        <taxon>Haloplanus</taxon>
    </lineage>
</organism>
<dbReference type="Proteomes" id="UP000282007">
    <property type="component" value="Chromosome"/>
</dbReference>
<dbReference type="InterPro" id="IPR024078">
    <property type="entry name" value="LmbE-like_dom_sf"/>
</dbReference>
<evidence type="ECO:0000313" key="1">
    <source>
        <dbReference type="EMBL" id="AZH26327.1"/>
    </source>
</evidence>
<dbReference type="GeneID" id="38472332"/>
<protein>
    <submittedName>
        <fullName evidence="2">LmbE family N-acetylglucosaminyl deacetylase</fullName>
    </submittedName>
    <submittedName>
        <fullName evidence="1">PIG-L family deacetylase</fullName>
    </submittedName>
</protein>
<dbReference type="SUPFAM" id="SSF102588">
    <property type="entry name" value="LmbE-like"/>
    <property type="match status" value="1"/>
</dbReference>
<keyword evidence="4" id="KW-1185">Reference proteome</keyword>
<evidence type="ECO:0000313" key="2">
    <source>
        <dbReference type="EMBL" id="RMB18214.1"/>
    </source>
</evidence>
<dbReference type="AlphaFoldDB" id="A0A3M0D9X4"/>
<dbReference type="InterPro" id="IPR003737">
    <property type="entry name" value="GlcNAc_PI_deacetylase-related"/>
</dbReference>
<dbReference type="OrthoDB" id="70547at2157"/>
<proteinExistence type="predicted"/>
<reference evidence="1 4" key="2">
    <citation type="submission" date="2018-07" db="EMBL/GenBank/DDBJ databases">
        <title>Genome sequences of Haloplanus aerogenes JCM 16430T.</title>
        <authorList>
            <person name="Kim Y.B."/>
            <person name="Roh S.W."/>
        </authorList>
    </citation>
    <scope>NUCLEOTIDE SEQUENCE [LARGE SCALE GENOMIC DNA]</scope>
    <source>
        <strain evidence="1 4">JCM 16430</strain>
    </source>
</reference>
<reference evidence="2" key="3">
    <citation type="submission" date="2018-10" db="EMBL/GenBank/DDBJ databases">
        <authorList>
            <person name="Whitman W."/>
            <person name="Huntemann M."/>
            <person name="Clum A."/>
            <person name="Pillay M."/>
            <person name="Palaniappan K."/>
            <person name="Varghese N."/>
            <person name="Mikhailova N."/>
            <person name="Stamatis D."/>
            <person name="Reddy T."/>
            <person name="Daum C."/>
            <person name="Shapiro N."/>
            <person name="Ivanova N."/>
            <person name="Kyrpides N."/>
            <person name="Woyke T."/>
        </authorList>
    </citation>
    <scope>NUCLEOTIDE SEQUENCE</scope>
    <source>
        <strain evidence="2">CGMCC 1.10124</strain>
    </source>
</reference>
<dbReference type="EMBL" id="REFS01000003">
    <property type="protein sequence ID" value="RMB18214.1"/>
    <property type="molecule type" value="Genomic_DNA"/>
</dbReference>
<dbReference type="Gene3D" id="3.40.50.10320">
    <property type="entry name" value="LmbE-like"/>
    <property type="match status" value="1"/>
</dbReference>
<dbReference type="KEGG" id="haer:DU502_13560"/>
<dbReference type="EMBL" id="CP034145">
    <property type="protein sequence ID" value="AZH26327.1"/>
    <property type="molecule type" value="Genomic_DNA"/>
</dbReference>
<accession>A0A3M0D9X4</accession>
<gene>
    <name evidence="2" type="ORF">ATH50_1664</name>
    <name evidence="1" type="ORF">DU502_13560</name>
</gene>
<name>A0A3M0D9X4_9EURY</name>
<evidence type="ECO:0000313" key="4">
    <source>
        <dbReference type="Proteomes" id="UP000282007"/>
    </source>
</evidence>
<reference evidence="2 3" key="1">
    <citation type="journal article" date="2015" name="Stand. Genomic Sci.">
        <title>Genomic Encyclopedia of Bacterial and Archaeal Type Strains, Phase III: the genomes of soil and plant-associated and newly described type strains.</title>
        <authorList>
            <person name="Whitman W.B."/>
            <person name="Woyke T."/>
            <person name="Klenk H.P."/>
            <person name="Zhou Y."/>
            <person name="Lilburn T.G."/>
            <person name="Beck B.J."/>
            <person name="De Vos P."/>
            <person name="Vandamme P."/>
            <person name="Eisen J.A."/>
            <person name="Garrity G."/>
            <person name="Hugenholtz P."/>
            <person name="Kyrpides N.C."/>
        </authorList>
    </citation>
    <scope>NUCLEOTIDE SEQUENCE [LARGE SCALE GENOMIC DNA]</scope>
    <source>
        <strain evidence="2 3">CGMCC 1.10124</strain>
    </source>
</reference>
<dbReference type="GO" id="GO:0016811">
    <property type="term" value="F:hydrolase activity, acting on carbon-nitrogen (but not peptide) bonds, in linear amides"/>
    <property type="evidence" value="ECO:0007669"/>
    <property type="project" value="TreeGrafter"/>
</dbReference>
<evidence type="ECO:0000313" key="3">
    <source>
        <dbReference type="Proteomes" id="UP000277326"/>
    </source>
</evidence>